<sequence>MSRLTAIGFALMPPAALVGATGIAIAQGSTADILLPSGSVVRWQETRHDNAGGFGLTYRFRFVMPDLAQRVPVTSGPASDFVEDEMRGPIDIDTESGEITGAEPDDGLIDPATLDDMTQADLPPEADEEAADALVGAPVLPAAPDVLAQDPVHEDIVWLCENWALPRIATPAPRPSQIIISLADRETPFGSFDPEVVQIFEAFHLPPDRDTCEWEPW</sequence>
<dbReference type="Proteomes" id="UP000663629">
    <property type="component" value="Chromosome 2"/>
</dbReference>
<dbReference type="RefSeq" id="WP_205295620.1">
    <property type="nucleotide sequence ID" value="NZ_CP070371.1"/>
</dbReference>
<accession>A0ABX7JK95</accession>
<reference evidence="1 2" key="1">
    <citation type="submission" date="2021-02" db="EMBL/GenBank/DDBJ databases">
        <title>Paracoccus methylovroum sp.nov., a new methanol and methylamine utilizing methylotrophic denitrifer.</title>
        <authorList>
            <person name="Timsy T."/>
            <person name="Behrendt U."/>
            <person name="Ulrich A."/>
            <person name="Spanner T."/>
            <person name="Foesel B.U."/>
            <person name="Horn M.A."/>
            <person name="Kolb S."/>
        </authorList>
    </citation>
    <scope>NUCLEOTIDE SEQUENCE [LARGE SCALE GENOMIC DNA]</scope>
    <source>
        <strain evidence="1 2">H4-D09</strain>
    </source>
</reference>
<protein>
    <submittedName>
        <fullName evidence="1">Uncharacterized protein</fullName>
    </submittedName>
</protein>
<organism evidence="1 2">
    <name type="scientific">Paracoccus methylovorus</name>
    <dbReference type="NCBI Taxonomy" id="2812658"/>
    <lineage>
        <taxon>Bacteria</taxon>
        <taxon>Pseudomonadati</taxon>
        <taxon>Pseudomonadota</taxon>
        <taxon>Alphaproteobacteria</taxon>
        <taxon>Rhodobacterales</taxon>
        <taxon>Paracoccaceae</taxon>
        <taxon>Paracoccus</taxon>
    </lineage>
</organism>
<gene>
    <name evidence="1" type="ORF">JWJ88_16885</name>
</gene>
<dbReference type="EMBL" id="CP070371">
    <property type="protein sequence ID" value="QRZ14647.1"/>
    <property type="molecule type" value="Genomic_DNA"/>
</dbReference>
<name>A0ABX7JK95_9RHOB</name>
<dbReference type="Pfam" id="PF20107">
    <property type="entry name" value="DUF6497"/>
    <property type="match status" value="2"/>
</dbReference>
<dbReference type="InterPro" id="IPR045467">
    <property type="entry name" value="DUF6497"/>
</dbReference>
<evidence type="ECO:0000313" key="1">
    <source>
        <dbReference type="EMBL" id="QRZ14647.1"/>
    </source>
</evidence>
<proteinExistence type="predicted"/>
<keyword evidence="2" id="KW-1185">Reference proteome</keyword>
<evidence type="ECO:0000313" key="2">
    <source>
        <dbReference type="Proteomes" id="UP000663629"/>
    </source>
</evidence>